<dbReference type="InterPro" id="IPR012910">
    <property type="entry name" value="Plug_dom"/>
</dbReference>
<keyword evidence="2 4" id="KW-0472">Membrane</keyword>
<dbReference type="InterPro" id="IPR000531">
    <property type="entry name" value="Beta-barrel_TonB"/>
</dbReference>
<sequence>MKPLGASLPAGVRRRPWRVVCSVATAASISAIAQPALAQSGSRVQTFDIDSRDASSALLRLCLEAGCELAFIQRPGLDVRTRAVNGRMSWRVALVQMLEGTDLRYRFVGSRGVRIWAVAPSARSAAPPPPETTELEAVEVVGRLSDQIDEALRSKRDADVISDGLSSERIGDLPSANLAEALQRVPGVAIEREVGEGQFVSVRGLGPLFQSVTLNGAPVAFNENIRNSTQSGRQFRFRALSVDLLAGARLTKSATADLMEGGIGSNIDIKTAGGLDGDPFLSLRLGGEATTHDGRISPDLSVGGRWVSSGGSAGLVAGLSQEQRSVRYDRFQVMRYGEIVVDGRPLAVPTDLRTTVESEDRRRRSGVVGADWQVSPDLRLDLDALVSTFDNAIREDRLVFGLGQRLGTLGAIQRIDDEVVTAGRIAAGRIDNNTEFSDQSHLNIAASLGAELRRGKWRLAPRLSVSSARSVLDTPLERLSAQSPEGVAYAFDLDGAADARRAARLTTDFDLRDPSPLVLAQLNIRGVQSRDEDMTAVLNARRTLDLTWSGLRLSAVQMGGQFSARSRDYQRRDRRAALRPGRDDIAGLYKSATPEDVFSDLIAARPGPWITPVFDKLRVAFVLPGERDDVMFRPDDLTPTGSDLQNSYGVEERVAAAYVRADFDGRGSGLTYFGNAGLRLVGTHTHVEGARMAGVGGTAQVMPLTHEGANAILLPSLNLAFDIADDAVVRLAASRTLTRPSLADLRASTVPASVLVSAIYQYGQTAVDSPEPGVIFSGIGGNPELTPYVSTNLDLSYEITGRRTSFSLALFHKTIRDFIQATWAVETLTFETRTGAAVQAPVLMSRPRNVGQARIDGLEAGLHHRLGGGVGVWASATWTDSRLGNGERLTGVSDLAWSINPYLERGPLALNLSWSWRSAFRSEADLQGGGVSAFIVGPAGYLDAQATYRIDARTRLSIAATNLTDTRDLAYEHTPARLLQIGSAGPQVSFGLKVNW</sequence>
<evidence type="ECO:0000256" key="3">
    <source>
        <dbReference type="ARBA" id="ARBA00023237"/>
    </source>
</evidence>
<evidence type="ECO:0000313" key="8">
    <source>
        <dbReference type="Proteomes" id="UP000556201"/>
    </source>
</evidence>
<feature type="domain" description="TonB-dependent receptor plug" evidence="6">
    <location>
        <begin position="155"/>
        <end position="252"/>
    </location>
</feature>
<evidence type="ECO:0000259" key="6">
    <source>
        <dbReference type="Pfam" id="PF07715"/>
    </source>
</evidence>
<dbReference type="NCBIfam" id="TIGR01782">
    <property type="entry name" value="TonB-Xanth-Caul"/>
    <property type="match status" value="1"/>
</dbReference>
<dbReference type="Gene3D" id="3.55.50.30">
    <property type="match status" value="1"/>
</dbReference>
<feature type="domain" description="TonB-dependent receptor-like beta-barrel" evidence="5">
    <location>
        <begin position="530"/>
        <end position="963"/>
    </location>
</feature>
<comment type="caution">
    <text evidence="7">The sequence shown here is derived from an EMBL/GenBank/DDBJ whole genome shotgun (WGS) entry which is preliminary data.</text>
</comment>
<dbReference type="Pfam" id="PF07715">
    <property type="entry name" value="Plug"/>
    <property type="match status" value="1"/>
</dbReference>
<name>A0A7W9FU81_BREVE</name>
<evidence type="ECO:0000313" key="7">
    <source>
        <dbReference type="EMBL" id="MBB5771675.1"/>
    </source>
</evidence>
<keyword evidence="3" id="KW-0998">Cell outer membrane</keyword>
<organism evidence="7 8">
    <name type="scientific">Brevundimonas vesicularis</name>
    <name type="common">Pseudomonas vesicularis</name>
    <dbReference type="NCBI Taxonomy" id="41276"/>
    <lineage>
        <taxon>Bacteria</taxon>
        <taxon>Pseudomonadati</taxon>
        <taxon>Pseudomonadota</taxon>
        <taxon>Alphaproteobacteria</taxon>
        <taxon>Caulobacterales</taxon>
        <taxon>Caulobacteraceae</taxon>
        <taxon>Brevundimonas</taxon>
    </lineage>
</organism>
<keyword evidence="4" id="KW-0798">TonB box</keyword>
<dbReference type="Gene3D" id="2.40.170.20">
    <property type="entry name" value="TonB-dependent receptor, beta-barrel domain"/>
    <property type="match status" value="1"/>
</dbReference>
<evidence type="ECO:0000256" key="2">
    <source>
        <dbReference type="ARBA" id="ARBA00023136"/>
    </source>
</evidence>
<proteinExistence type="inferred from homology"/>
<dbReference type="Proteomes" id="UP000556201">
    <property type="component" value="Unassembled WGS sequence"/>
</dbReference>
<comment type="similarity">
    <text evidence="4">Belongs to the TonB-dependent receptor family.</text>
</comment>
<dbReference type="Gene3D" id="2.170.130.10">
    <property type="entry name" value="TonB-dependent receptor, plug domain"/>
    <property type="match status" value="1"/>
</dbReference>
<dbReference type="InterPro" id="IPR037066">
    <property type="entry name" value="Plug_dom_sf"/>
</dbReference>
<evidence type="ECO:0000259" key="5">
    <source>
        <dbReference type="Pfam" id="PF00593"/>
    </source>
</evidence>
<accession>A0A7W9FU81</accession>
<dbReference type="PANTHER" id="PTHR40980">
    <property type="entry name" value="PLUG DOMAIN-CONTAINING PROTEIN"/>
    <property type="match status" value="1"/>
</dbReference>
<evidence type="ECO:0000256" key="1">
    <source>
        <dbReference type="ARBA" id="ARBA00004442"/>
    </source>
</evidence>
<evidence type="ECO:0000256" key="4">
    <source>
        <dbReference type="RuleBase" id="RU003357"/>
    </source>
</evidence>
<dbReference type="AlphaFoldDB" id="A0A7W9FU81"/>
<protein>
    <submittedName>
        <fullName evidence="7">TonB-dependent receptor</fullName>
    </submittedName>
</protein>
<dbReference type="EMBL" id="JACHLJ010000002">
    <property type="protein sequence ID" value="MBB5771675.1"/>
    <property type="molecule type" value="Genomic_DNA"/>
</dbReference>
<dbReference type="InterPro" id="IPR010104">
    <property type="entry name" value="TonB_rcpt_bac"/>
</dbReference>
<keyword evidence="7" id="KW-0675">Receptor</keyword>
<comment type="subcellular location">
    <subcellularLocation>
        <location evidence="1 4">Cell outer membrane</location>
    </subcellularLocation>
</comment>
<dbReference type="InterPro" id="IPR036942">
    <property type="entry name" value="Beta-barrel_TonB_sf"/>
</dbReference>
<dbReference type="PANTHER" id="PTHR40980:SF3">
    <property type="entry name" value="TONB-DEPENDENT RECEPTOR-LIKE BETA-BARREL DOMAIN-CONTAINING PROTEIN"/>
    <property type="match status" value="1"/>
</dbReference>
<dbReference type="Pfam" id="PF00593">
    <property type="entry name" value="TonB_dep_Rec_b-barrel"/>
    <property type="match status" value="1"/>
</dbReference>
<gene>
    <name evidence="7" type="ORF">HNP47_001679</name>
</gene>
<dbReference type="RefSeq" id="WP_260394745.1">
    <property type="nucleotide sequence ID" value="NZ_JACHLJ010000002.1"/>
</dbReference>
<dbReference type="SUPFAM" id="SSF56935">
    <property type="entry name" value="Porins"/>
    <property type="match status" value="1"/>
</dbReference>
<reference evidence="7 8" key="1">
    <citation type="submission" date="2020-08" db="EMBL/GenBank/DDBJ databases">
        <title>Functional genomics of gut bacteria from endangered species of beetles.</title>
        <authorList>
            <person name="Carlos-Shanley C."/>
        </authorList>
    </citation>
    <scope>NUCLEOTIDE SEQUENCE [LARGE SCALE GENOMIC DNA]</scope>
    <source>
        <strain evidence="7 8">S00192</strain>
    </source>
</reference>
<dbReference type="GO" id="GO:0009279">
    <property type="term" value="C:cell outer membrane"/>
    <property type="evidence" value="ECO:0007669"/>
    <property type="project" value="UniProtKB-SubCell"/>
</dbReference>